<proteinExistence type="inferred from homology"/>
<dbReference type="SUPFAM" id="SSF53335">
    <property type="entry name" value="S-adenosyl-L-methionine-dependent methyltransferases"/>
    <property type="match status" value="1"/>
</dbReference>
<keyword evidence="3" id="KW-0949">S-adenosyl-L-methionine</keyword>
<dbReference type="EMBL" id="ML996705">
    <property type="protein sequence ID" value="KAF2396952.1"/>
    <property type="molecule type" value="Genomic_DNA"/>
</dbReference>
<evidence type="ECO:0000256" key="5">
    <source>
        <dbReference type="SAM" id="MobiDB-lite"/>
    </source>
</evidence>
<dbReference type="PANTHER" id="PTHR10509:SF14">
    <property type="entry name" value="CAFFEOYL-COA O-METHYLTRANSFERASE 3-RELATED"/>
    <property type="match status" value="1"/>
</dbReference>
<evidence type="ECO:0000256" key="2">
    <source>
        <dbReference type="ARBA" id="ARBA00022679"/>
    </source>
</evidence>
<gene>
    <name evidence="6" type="ORF">EJ06DRAFT_482774</name>
</gene>
<dbReference type="GO" id="GO:0032259">
    <property type="term" value="P:methylation"/>
    <property type="evidence" value="ECO:0007669"/>
    <property type="project" value="UniProtKB-KW"/>
</dbReference>
<feature type="region of interest" description="Disordered" evidence="5">
    <location>
        <begin position="1"/>
        <end position="20"/>
    </location>
</feature>
<dbReference type="PANTHER" id="PTHR10509">
    <property type="entry name" value="O-METHYLTRANSFERASE-RELATED"/>
    <property type="match status" value="1"/>
</dbReference>
<feature type="compositionally biased region" description="Basic and acidic residues" evidence="5">
    <location>
        <begin position="1"/>
        <end position="18"/>
    </location>
</feature>
<dbReference type="InterPro" id="IPR002935">
    <property type="entry name" value="SAM_O-MeTrfase"/>
</dbReference>
<dbReference type="InterPro" id="IPR029063">
    <property type="entry name" value="SAM-dependent_MTases_sf"/>
</dbReference>
<evidence type="ECO:0000313" key="7">
    <source>
        <dbReference type="Proteomes" id="UP000799640"/>
    </source>
</evidence>
<dbReference type="OrthoDB" id="10251242at2759"/>
<evidence type="ECO:0000313" key="6">
    <source>
        <dbReference type="EMBL" id="KAF2396952.1"/>
    </source>
</evidence>
<organism evidence="6 7">
    <name type="scientific">Trichodelitschia bisporula</name>
    <dbReference type="NCBI Taxonomy" id="703511"/>
    <lineage>
        <taxon>Eukaryota</taxon>
        <taxon>Fungi</taxon>
        <taxon>Dikarya</taxon>
        <taxon>Ascomycota</taxon>
        <taxon>Pezizomycotina</taxon>
        <taxon>Dothideomycetes</taxon>
        <taxon>Dothideomycetes incertae sedis</taxon>
        <taxon>Phaeotrichales</taxon>
        <taxon>Phaeotrichaceae</taxon>
        <taxon>Trichodelitschia</taxon>
    </lineage>
</organism>
<dbReference type="Proteomes" id="UP000799640">
    <property type="component" value="Unassembled WGS sequence"/>
</dbReference>
<evidence type="ECO:0000256" key="1">
    <source>
        <dbReference type="ARBA" id="ARBA00022603"/>
    </source>
</evidence>
<dbReference type="InterPro" id="IPR050362">
    <property type="entry name" value="Cation-dep_OMT"/>
</dbReference>
<name>A0A6G1HLS8_9PEZI</name>
<evidence type="ECO:0000256" key="3">
    <source>
        <dbReference type="ARBA" id="ARBA00022691"/>
    </source>
</evidence>
<sequence>MSRQPRWEHPDNSEKDPHWSAVDDYANSHLHSARDSRNPAPAVLESVLKRQSDEGLPNIAVSAAQGKFLSLLARAIRAERVLEVGTLGGYSTVWLASARKNIKVTTVEVDLRHAETARKSVDEAGVGEKVEIAVGAGLDVLPGLVKEVEEGKRGTFDLVFIDADKINGWNYFQLARSISRPGAVLIVDNVARRGRLADAEAAKTDRNVAGSRAVVENVGKLEGVEGTILQTVGEKNYDGLLITVLYDE</sequence>
<reference evidence="6" key="1">
    <citation type="journal article" date="2020" name="Stud. Mycol.">
        <title>101 Dothideomycetes genomes: a test case for predicting lifestyles and emergence of pathogens.</title>
        <authorList>
            <person name="Haridas S."/>
            <person name="Albert R."/>
            <person name="Binder M."/>
            <person name="Bloem J."/>
            <person name="Labutti K."/>
            <person name="Salamov A."/>
            <person name="Andreopoulos B."/>
            <person name="Baker S."/>
            <person name="Barry K."/>
            <person name="Bills G."/>
            <person name="Bluhm B."/>
            <person name="Cannon C."/>
            <person name="Castanera R."/>
            <person name="Culley D."/>
            <person name="Daum C."/>
            <person name="Ezra D."/>
            <person name="Gonzalez J."/>
            <person name="Henrissat B."/>
            <person name="Kuo A."/>
            <person name="Liang C."/>
            <person name="Lipzen A."/>
            <person name="Lutzoni F."/>
            <person name="Magnuson J."/>
            <person name="Mondo S."/>
            <person name="Nolan M."/>
            <person name="Ohm R."/>
            <person name="Pangilinan J."/>
            <person name="Park H.-J."/>
            <person name="Ramirez L."/>
            <person name="Alfaro M."/>
            <person name="Sun H."/>
            <person name="Tritt A."/>
            <person name="Yoshinaga Y."/>
            <person name="Zwiers L.-H."/>
            <person name="Turgeon B."/>
            <person name="Goodwin S."/>
            <person name="Spatafora J."/>
            <person name="Crous P."/>
            <person name="Grigoriev I."/>
        </authorList>
    </citation>
    <scope>NUCLEOTIDE SEQUENCE</scope>
    <source>
        <strain evidence="6">CBS 262.69</strain>
    </source>
</reference>
<comment type="similarity">
    <text evidence="4">Belongs to the class I-like SAM-binding methyltransferase superfamily. Cation-dependent O-methyltransferase family.</text>
</comment>
<dbReference type="PROSITE" id="PS51682">
    <property type="entry name" value="SAM_OMT_I"/>
    <property type="match status" value="1"/>
</dbReference>
<dbReference type="Gene3D" id="3.40.50.150">
    <property type="entry name" value="Vaccinia Virus protein VP39"/>
    <property type="match status" value="1"/>
</dbReference>
<accession>A0A6G1HLS8</accession>
<evidence type="ECO:0000256" key="4">
    <source>
        <dbReference type="ARBA" id="ARBA00023453"/>
    </source>
</evidence>
<protein>
    <submittedName>
        <fullName evidence="6">S-adenosyl-L-methionine-dependent methyltransferase</fullName>
    </submittedName>
</protein>
<keyword evidence="1 6" id="KW-0489">Methyltransferase</keyword>
<keyword evidence="7" id="KW-1185">Reference proteome</keyword>
<dbReference type="GO" id="GO:0008171">
    <property type="term" value="F:O-methyltransferase activity"/>
    <property type="evidence" value="ECO:0007669"/>
    <property type="project" value="InterPro"/>
</dbReference>
<keyword evidence="2 6" id="KW-0808">Transferase</keyword>
<dbReference type="Pfam" id="PF01596">
    <property type="entry name" value="Methyltransf_3"/>
    <property type="match status" value="1"/>
</dbReference>
<dbReference type="CDD" id="cd02440">
    <property type="entry name" value="AdoMet_MTases"/>
    <property type="match status" value="1"/>
</dbReference>
<dbReference type="AlphaFoldDB" id="A0A6G1HLS8"/>
<dbReference type="GO" id="GO:0008757">
    <property type="term" value="F:S-adenosylmethionine-dependent methyltransferase activity"/>
    <property type="evidence" value="ECO:0007669"/>
    <property type="project" value="TreeGrafter"/>
</dbReference>